<dbReference type="InterPro" id="IPR013747">
    <property type="entry name" value="ACP_syn_III_C"/>
</dbReference>
<dbReference type="InterPro" id="IPR016039">
    <property type="entry name" value="Thiolase-like"/>
</dbReference>
<accession>A0A1M5ZBZ5</accession>
<dbReference type="SUPFAM" id="SSF53901">
    <property type="entry name" value="Thiolase-like"/>
    <property type="match status" value="1"/>
</dbReference>
<evidence type="ECO:0000256" key="1">
    <source>
        <dbReference type="ARBA" id="ARBA00022679"/>
    </source>
</evidence>
<gene>
    <name evidence="5" type="primary">pqsD</name>
    <name evidence="5" type="ORF">VA7868_02536</name>
</gene>
<evidence type="ECO:0000259" key="4">
    <source>
        <dbReference type="Pfam" id="PF08545"/>
    </source>
</evidence>
<dbReference type="OrthoDB" id="8771453at2"/>
<sequence>MKPMSGITGYGYSLPFLRLSVEQTTEVWKNTPLALLKNGLKVSSRTVLQPDEDTITLAADAARQALKQHLKQQARFPDISPEAIYLGTCTNPYQSRSSAAIVAEMLGLSRQLFCADIQFAGKSGTSALQICHALINSGMCHQALAIGSDTMNRHTAPGDLTESYAGAGAVAMLLGTERVIARIDNTGSGCEDLADNIRPEGERYIRSGMSLGSDKNNLGIYRHMQLSGEQLLHDMDCTWADFDFVVVQQPTESAVDTMTEKLQLEYAQTVHSRYAATTGDIGSASPLMGLAATLDHAQPGQKILMLSYGFGAGSDAIALTVTDEILPYREQAPTVAALLARTKEVSYAEAAKYEFKFSRPDYALAPYL</sequence>
<organism evidence="5 6">
    <name type="scientific">Vibrio aerogenes CECT 7868</name>
    <dbReference type="NCBI Taxonomy" id="1216006"/>
    <lineage>
        <taxon>Bacteria</taxon>
        <taxon>Pseudomonadati</taxon>
        <taxon>Pseudomonadota</taxon>
        <taxon>Gammaproteobacteria</taxon>
        <taxon>Vibrionales</taxon>
        <taxon>Vibrionaceae</taxon>
        <taxon>Vibrio</taxon>
    </lineage>
</organism>
<reference evidence="5 6" key="1">
    <citation type="submission" date="2016-11" db="EMBL/GenBank/DDBJ databases">
        <authorList>
            <person name="Jaros S."/>
            <person name="Januszkiewicz K."/>
            <person name="Wedrychowicz H."/>
        </authorList>
    </citation>
    <scope>NUCLEOTIDE SEQUENCE [LARGE SCALE GENOMIC DNA]</scope>
    <source>
        <strain evidence="5 6">CECT 7868</strain>
    </source>
</reference>
<dbReference type="EC" id="2.3.1.180" evidence="5"/>
<dbReference type="Gene3D" id="3.40.47.10">
    <property type="match status" value="1"/>
</dbReference>
<evidence type="ECO:0000256" key="2">
    <source>
        <dbReference type="ARBA" id="ARBA00023315"/>
    </source>
</evidence>
<dbReference type="GO" id="GO:0033818">
    <property type="term" value="F:beta-ketoacyl-acyl-carrier-protein synthase III activity"/>
    <property type="evidence" value="ECO:0007669"/>
    <property type="project" value="UniProtKB-EC"/>
</dbReference>
<dbReference type="PANTHER" id="PTHR34069:SF2">
    <property type="entry name" value="BETA-KETOACYL-[ACYL-CARRIER-PROTEIN] SYNTHASE III"/>
    <property type="match status" value="1"/>
</dbReference>
<dbReference type="GO" id="GO:0004315">
    <property type="term" value="F:3-oxoacyl-[acyl-carrier-protein] synthase activity"/>
    <property type="evidence" value="ECO:0007669"/>
    <property type="project" value="InterPro"/>
</dbReference>
<name>A0A1M5ZBZ5_9VIBR</name>
<dbReference type="NCBIfam" id="NF003274">
    <property type="entry name" value="PRK04262.1"/>
    <property type="match status" value="1"/>
</dbReference>
<dbReference type="EMBL" id="FQXZ01000027">
    <property type="protein sequence ID" value="SHI21718.1"/>
    <property type="molecule type" value="Genomic_DNA"/>
</dbReference>
<evidence type="ECO:0000313" key="5">
    <source>
        <dbReference type="EMBL" id="SHI21718.1"/>
    </source>
</evidence>
<dbReference type="GO" id="GO:0044550">
    <property type="term" value="P:secondary metabolite biosynthetic process"/>
    <property type="evidence" value="ECO:0007669"/>
    <property type="project" value="TreeGrafter"/>
</dbReference>
<dbReference type="Pfam" id="PF08545">
    <property type="entry name" value="ACP_syn_III"/>
    <property type="match status" value="1"/>
</dbReference>
<keyword evidence="6" id="KW-1185">Reference proteome</keyword>
<dbReference type="Proteomes" id="UP000184608">
    <property type="component" value="Unassembled WGS sequence"/>
</dbReference>
<feature type="domain" description="Beta-ketoacyl-[acyl-carrier-protein] synthase III N-terminal" evidence="4">
    <location>
        <begin position="116"/>
        <end position="177"/>
    </location>
</feature>
<feature type="domain" description="Beta-ketoacyl-[acyl-carrier-protein] synthase III C-terminal" evidence="3">
    <location>
        <begin position="233"/>
        <end position="319"/>
    </location>
</feature>
<evidence type="ECO:0000259" key="3">
    <source>
        <dbReference type="Pfam" id="PF08541"/>
    </source>
</evidence>
<dbReference type="Pfam" id="PF08541">
    <property type="entry name" value="ACP_syn_III_C"/>
    <property type="match status" value="1"/>
</dbReference>
<keyword evidence="1 5" id="KW-0808">Transferase</keyword>
<evidence type="ECO:0000313" key="6">
    <source>
        <dbReference type="Proteomes" id="UP000184608"/>
    </source>
</evidence>
<dbReference type="PANTHER" id="PTHR34069">
    <property type="entry name" value="3-OXOACYL-[ACYL-CARRIER-PROTEIN] SYNTHASE 3"/>
    <property type="match status" value="1"/>
</dbReference>
<dbReference type="AlphaFoldDB" id="A0A1M5ZBZ5"/>
<dbReference type="GO" id="GO:0006633">
    <property type="term" value="P:fatty acid biosynthetic process"/>
    <property type="evidence" value="ECO:0007669"/>
    <property type="project" value="InterPro"/>
</dbReference>
<dbReference type="STRING" id="1216006.VA7868_02536"/>
<protein>
    <submittedName>
        <fullName evidence="5">PQB biosynthetic 3-oxoacyl-[acyl-carrier-protein] synthase III</fullName>
        <ecNumber evidence="5">2.3.1.180</ecNumber>
    </submittedName>
</protein>
<dbReference type="InterPro" id="IPR013751">
    <property type="entry name" value="ACP_syn_III_N"/>
</dbReference>
<proteinExistence type="predicted"/>
<dbReference type="CDD" id="cd00827">
    <property type="entry name" value="init_cond_enzymes"/>
    <property type="match status" value="1"/>
</dbReference>
<dbReference type="RefSeq" id="WP_084193348.1">
    <property type="nucleotide sequence ID" value="NZ_FQXZ01000027.1"/>
</dbReference>
<keyword evidence="2 5" id="KW-0012">Acyltransferase</keyword>